<keyword evidence="4" id="KW-0378">Hydrolase</keyword>
<dbReference type="GO" id="GO:0006914">
    <property type="term" value="P:autophagy"/>
    <property type="evidence" value="ECO:0007669"/>
    <property type="project" value="InterPro"/>
</dbReference>
<feature type="transmembrane region" description="Helical" evidence="9">
    <location>
        <begin position="172"/>
        <end position="190"/>
    </location>
</feature>
<evidence type="ECO:0000256" key="2">
    <source>
        <dbReference type="ARBA" id="ARBA00009780"/>
    </source>
</evidence>
<dbReference type="GO" id="GO:0006672">
    <property type="term" value="P:ceramide metabolic process"/>
    <property type="evidence" value="ECO:0007669"/>
    <property type="project" value="InterPro"/>
</dbReference>
<organism evidence="10 11">
    <name type="scientific">Ceratopteris richardii</name>
    <name type="common">Triangle waterfern</name>
    <dbReference type="NCBI Taxonomy" id="49495"/>
    <lineage>
        <taxon>Eukaryota</taxon>
        <taxon>Viridiplantae</taxon>
        <taxon>Streptophyta</taxon>
        <taxon>Embryophyta</taxon>
        <taxon>Tracheophyta</taxon>
        <taxon>Polypodiopsida</taxon>
        <taxon>Polypodiidae</taxon>
        <taxon>Polypodiales</taxon>
        <taxon>Pteridineae</taxon>
        <taxon>Pteridaceae</taxon>
        <taxon>Parkerioideae</taxon>
        <taxon>Ceratopteris</taxon>
    </lineage>
</organism>
<feature type="binding site" evidence="8">
    <location>
        <position position="208"/>
    </location>
    <ligand>
        <name>Zn(2+)</name>
        <dbReference type="ChEBI" id="CHEBI:29105"/>
        <note>catalytic</note>
    </ligand>
</feature>
<dbReference type="InterPro" id="IPR044219">
    <property type="entry name" value="ACER_plant"/>
</dbReference>
<evidence type="ECO:0000256" key="3">
    <source>
        <dbReference type="ARBA" id="ARBA00022692"/>
    </source>
</evidence>
<evidence type="ECO:0000313" key="11">
    <source>
        <dbReference type="Proteomes" id="UP000825935"/>
    </source>
</evidence>
<keyword evidence="7" id="KW-0106">Calcium</keyword>
<keyword evidence="3 9" id="KW-0812">Transmembrane</keyword>
<dbReference type="GO" id="GO:0016020">
    <property type="term" value="C:membrane"/>
    <property type="evidence" value="ECO:0007669"/>
    <property type="project" value="UniProtKB-SubCell"/>
</dbReference>
<feature type="transmembrane region" description="Helical" evidence="9">
    <location>
        <begin position="31"/>
        <end position="49"/>
    </location>
</feature>
<evidence type="ECO:0000256" key="5">
    <source>
        <dbReference type="ARBA" id="ARBA00022989"/>
    </source>
</evidence>
<comment type="cofactor">
    <cofactor evidence="8">
        <name>Zn(2+)</name>
        <dbReference type="ChEBI" id="CHEBI:29105"/>
    </cofactor>
</comment>
<dbReference type="GO" id="GO:0046872">
    <property type="term" value="F:metal ion binding"/>
    <property type="evidence" value="ECO:0007669"/>
    <property type="project" value="UniProtKB-KW"/>
</dbReference>
<feature type="binding site" evidence="8">
    <location>
        <position position="204"/>
    </location>
    <ligand>
        <name>Zn(2+)</name>
        <dbReference type="ChEBI" id="CHEBI:29105"/>
        <note>catalytic</note>
    </ligand>
</feature>
<keyword evidence="8" id="KW-0862">Zinc</keyword>
<feature type="binding site" evidence="8">
    <location>
        <position position="78"/>
    </location>
    <ligand>
        <name>Zn(2+)</name>
        <dbReference type="ChEBI" id="CHEBI:29105"/>
        <note>catalytic</note>
    </ligand>
</feature>
<dbReference type="Pfam" id="PF05875">
    <property type="entry name" value="Ceramidase"/>
    <property type="match status" value="1"/>
</dbReference>
<evidence type="ECO:0000256" key="7">
    <source>
        <dbReference type="PIRSR" id="PIRSR608901-1"/>
    </source>
</evidence>
<dbReference type="EMBL" id="CM035434">
    <property type="protein sequence ID" value="KAH7292430.1"/>
    <property type="molecule type" value="Genomic_DNA"/>
</dbReference>
<accession>A0A8T2R8R9</accession>
<dbReference type="PANTHER" id="PTHR46852">
    <property type="entry name" value="ALKALINE CERAMIDASE"/>
    <property type="match status" value="1"/>
</dbReference>
<dbReference type="GO" id="GO:0009651">
    <property type="term" value="P:response to salt stress"/>
    <property type="evidence" value="ECO:0007669"/>
    <property type="project" value="InterPro"/>
</dbReference>
<dbReference type="GO" id="GO:0016811">
    <property type="term" value="F:hydrolase activity, acting on carbon-nitrogen (but not peptide) bonds, in linear amides"/>
    <property type="evidence" value="ECO:0007669"/>
    <property type="project" value="InterPro"/>
</dbReference>
<comment type="caution">
    <text evidence="10">The sequence shown here is derived from an EMBL/GenBank/DDBJ whole genome shotgun (WGS) entry which is preliminary data.</text>
</comment>
<evidence type="ECO:0000256" key="9">
    <source>
        <dbReference type="SAM" id="Phobius"/>
    </source>
</evidence>
<feature type="transmembrane region" description="Helical" evidence="9">
    <location>
        <begin position="61"/>
        <end position="79"/>
    </location>
</feature>
<proteinExistence type="inferred from homology"/>
<comment type="subcellular location">
    <subcellularLocation>
        <location evidence="1">Membrane</location>
        <topology evidence="1">Multi-pass membrane protein</topology>
    </subcellularLocation>
</comment>
<feature type="binding site" evidence="7">
    <location>
        <position position="19"/>
    </location>
    <ligand>
        <name>Ca(2+)</name>
        <dbReference type="ChEBI" id="CHEBI:29108"/>
    </ligand>
</feature>
<sequence>MADSAVVDGHWGPFRSTCENLYGVSPHIAEFYNTLSNLPGMLFALLIMVNSVRQRFEKRFGLLNFATIIVGIGSMFFHGTLQHFHQQSEEIPMVWLMLMYFYVLYSPDWHYRSTMPTVLCIYGFIFGIIHSQLRFLLTYQIHYFFLGLLCLPRIYKYYIYTTDQHAKRIAHIYMGTLLLACFGWVSNWAFCNKMLTWKINSYGHALWHFLVGLDYCFANTYLQFCRAEQLNWSPKLCYFWGLPYVKVIKPKEL</sequence>
<protein>
    <recommendedName>
        <fullName evidence="12">Alkaline phytoceramidase</fullName>
    </recommendedName>
</protein>
<gene>
    <name evidence="10" type="ORF">KP509_29G067700</name>
</gene>
<evidence type="ECO:0000313" key="10">
    <source>
        <dbReference type="EMBL" id="KAH7292430.1"/>
    </source>
</evidence>
<dbReference type="PANTHER" id="PTHR46852:SF1">
    <property type="entry name" value="ALKALINE PHYTOCERAMIDASE FAMILY PROTEIN, EXPRESSED"/>
    <property type="match status" value="1"/>
</dbReference>
<dbReference type="InterPro" id="IPR008901">
    <property type="entry name" value="ACER"/>
</dbReference>
<evidence type="ECO:0000256" key="8">
    <source>
        <dbReference type="PIRSR" id="PIRSR608901-2"/>
    </source>
</evidence>
<dbReference type="Proteomes" id="UP000825935">
    <property type="component" value="Chromosome 29"/>
</dbReference>
<keyword evidence="5 9" id="KW-1133">Transmembrane helix</keyword>
<keyword evidence="11" id="KW-1185">Reference proteome</keyword>
<comment type="similarity">
    <text evidence="2">Belongs to the alkaline ceramidase family.</text>
</comment>
<evidence type="ECO:0000256" key="6">
    <source>
        <dbReference type="ARBA" id="ARBA00023136"/>
    </source>
</evidence>
<dbReference type="GO" id="GO:0098542">
    <property type="term" value="P:defense response to other organism"/>
    <property type="evidence" value="ECO:0007669"/>
    <property type="project" value="InterPro"/>
</dbReference>
<keyword evidence="7" id="KW-0479">Metal-binding</keyword>
<dbReference type="AlphaFoldDB" id="A0A8T2R8R9"/>
<feature type="transmembrane region" description="Helical" evidence="9">
    <location>
        <begin position="143"/>
        <end position="160"/>
    </location>
</feature>
<dbReference type="EMBL" id="CM035434">
    <property type="protein sequence ID" value="KAH7292431.1"/>
    <property type="molecule type" value="Genomic_DNA"/>
</dbReference>
<reference evidence="10" key="1">
    <citation type="submission" date="2021-08" db="EMBL/GenBank/DDBJ databases">
        <title>WGS assembly of Ceratopteris richardii.</title>
        <authorList>
            <person name="Marchant D.B."/>
            <person name="Chen G."/>
            <person name="Jenkins J."/>
            <person name="Shu S."/>
            <person name="Leebens-Mack J."/>
            <person name="Grimwood J."/>
            <person name="Schmutz J."/>
            <person name="Soltis P."/>
            <person name="Soltis D."/>
            <person name="Chen Z.-H."/>
        </authorList>
    </citation>
    <scope>NUCLEOTIDE SEQUENCE</scope>
    <source>
        <strain evidence="10">Whitten #5841</strain>
        <tissue evidence="10">Leaf</tissue>
    </source>
</reference>
<dbReference type="OMA" id="IMFEPLR"/>
<dbReference type="OrthoDB" id="187171at2759"/>
<dbReference type="EMBL" id="CM035434">
    <property type="protein sequence ID" value="KAH7292432.1"/>
    <property type="molecule type" value="Genomic_DNA"/>
</dbReference>
<evidence type="ECO:0000256" key="4">
    <source>
        <dbReference type="ARBA" id="ARBA00022801"/>
    </source>
</evidence>
<keyword evidence="6 9" id="KW-0472">Membrane</keyword>
<evidence type="ECO:0000256" key="1">
    <source>
        <dbReference type="ARBA" id="ARBA00004141"/>
    </source>
</evidence>
<feature type="binding site" evidence="7">
    <location>
        <position position="30"/>
    </location>
    <ligand>
        <name>Ca(2+)</name>
        <dbReference type="ChEBI" id="CHEBI:29108"/>
    </ligand>
</feature>
<evidence type="ECO:0008006" key="12">
    <source>
        <dbReference type="Google" id="ProtNLM"/>
    </source>
</evidence>
<name>A0A8T2R8R9_CERRI</name>